<reference evidence="2" key="2">
    <citation type="submission" date="2023-07" db="EMBL/GenBank/DDBJ databases">
        <authorList>
            <person name="Sun H."/>
        </authorList>
    </citation>
    <scope>NUCLEOTIDE SEQUENCE</scope>
    <source>
        <strain evidence="2">05753</strain>
    </source>
</reference>
<dbReference type="EMBL" id="JAUKWQ010000001">
    <property type="protein sequence ID" value="MDO1580860.1"/>
    <property type="molecule type" value="Genomic_DNA"/>
</dbReference>
<dbReference type="InterPro" id="IPR053722">
    <property type="entry name" value="Curli_assembly_CsgC/AgfC"/>
</dbReference>
<name>A0ABT8SQZ8_9HYPH</name>
<dbReference type="NCBIfam" id="NF041112">
    <property type="entry name" value="chap_CsgH_alph"/>
    <property type="match status" value="1"/>
</dbReference>
<reference evidence="2" key="1">
    <citation type="journal article" date="2015" name="Int. J. Syst. Evol. Microbiol.">
        <title>Rhizobium oryzicola sp. nov., potential plant-growth-promoting endophytic bacteria isolated from rice roots.</title>
        <authorList>
            <person name="Zhang X.X."/>
            <person name="Gao J.S."/>
            <person name="Cao Y.H."/>
            <person name="Sheirdil R.A."/>
            <person name="Wang X.C."/>
            <person name="Zhang L."/>
        </authorList>
    </citation>
    <scope>NUCLEOTIDE SEQUENCE</scope>
    <source>
        <strain evidence="2">05753</strain>
    </source>
</reference>
<protein>
    <submittedName>
        <fullName evidence="2">Curli-like amyloid fiber formation chaperone CsgH</fullName>
    </submittedName>
</protein>
<dbReference type="InterPro" id="IPR048632">
    <property type="entry name" value="CsgH-like"/>
</dbReference>
<keyword evidence="3" id="KW-1185">Reference proteome</keyword>
<sequence>MSPFAVSGNISIAAFALALAVLGGTAGVAATVAKKSPLSCEIRSSRQGGMVTLEGVVLSDTATNGTYSLKVQGSGRSGSNTIQQGGAFTTTAGRASTAGSVSLGSKGASYDVNFEARADGAKVTCSESIDG</sequence>
<dbReference type="Proteomes" id="UP001169006">
    <property type="component" value="Unassembled WGS sequence"/>
</dbReference>
<organism evidence="2 3">
    <name type="scientific">Rhizobium oryzicola</name>
    <dbReference type="NCBI Taxonomy" id="1232668"/>
    <lineage>
        <taxon>Bacteria</taxon>
        <taxon>Pseudomonadati</taxon>
        <taxon>Pseudomonadota</taxon>
        <taxon>Alphaproteobacteria</taxon>
        <taxon>Hyphomicrobiales</taxon>
        <taxon>Rhizobiaceae</taxon>
        <taxon>Rhizobium/Agrobacterium group</taxon>
        <taxon>Rhizobium</taxon>
    </lineage>
</organism>
<evidence type="ECO:0000313" key="2">
    <source>
        <dbReference type="EMBL" id="MDO1580860.1"/>
    </source>
</evidence>
<gene>
    <name evidence="2" type="primary">csgH</name>
    <name evidence="2" type="ORF">Q2T52_02010</name>
</gene>
<evidence type="ECO:0000313" key="3">
    <source>
        <dbReference type="Proteomes" id="UP001169006"/>
    </source>
</evidence>
<dbReference type="Pfam" id="PF21112">
    <property type="entry name" value="CsgH"/>
    <property type="match status" value="1"/>
</dbReference>
<dbReference type="Gene3D" id="2.60.40.2420">
    <property type="match status" value="1"/>
</dbReference>
<comment type="caution">
    <text evidence="2">The sequence shown here is derived from an EMBL/GenBank/DDBJ whole genome shotgun (WGS) entry which is preliminary data.</text>
</comment>
<dbReference type="RefSeq" id="WP_302075003.1">
    <property type="nucleotide sequence ID" value="NZ_JAUKWQ010000001.1"/>
</dbReference>
<evidence type="ECO:0000259" key="1">
    <source>
        <dbReference type="Pfam" id="PF21112"/>
    </source>
</evidence>
<accession>A0ABT8SQZ8</accession>
<feature type="domain" description="CsgH-like" evidence="1">
    <location>
        <begin position="38"/>
        <end position="125"/>
    </location>
</feature>
<proteinExistence type="predicted"/>
<dbReference type="InterPro" id="IPR047726">
    <property type="entry name" value="CsgH_dom"/>
</dbReference>